<feature type="transmembrane region" description="Helical" evidence="5">
    <location>
        <begin position="320"/>
        <end position="345"/>
    </location>
</feature>
<feature type="transmembrane region" description="Helical" evidence="5">
    <location>
        <begin position="395"/>
        <end position="414"/>
    </location>
</feature>
<keyword evidence="5" id="KW-0812">Transmembrane</keyword>
<feature type="domain" description="7TM-DISM receptor extracellular" evidence="8">
    <location>
        <begin position="40"/>
        <end position="180"/>
    </location>
</feature>
<keyword evidence="5" id="KW-1133">Transmembrane helix</keyword>
<evidence type="ECO:0000256" key="5">
    <source>
        <dbReference type="SAM" id="Phobius"/>
    </source>
</evidence>
<dbReference type="OrthoDB" id="613787at2"/>
<feature type="transmembrane region" description="Helical" evidence="5">
    <location>
        <begin position="260"/>
        <end position="279"/>
    </location>
</feature>
<dbReference type="InterPro" id="IPR011623">
    <property type="entry name" value="7TMR_DISM_rcpt_extracell_dom1"/>
</dbReference>
<evidence type="ECO:0000256" key="3">
    <source>
        <dbReference type="ARBA" id="ARBA00023012"/>
    </source>
</evidence>
<dbReference type="InterPro" id="IPR050482">
    <property type="entry name" value="Sensor_HK_TwoCompSys"/>
</dbReference>
<evidence type="ECO:0000313" key="11">
    <source>
        <dbReference type="Proteomes" id="UP000283523"/>
    </source>
</evidence>
<dbReference type="GO" id="GO:0000155">
    <property type="term" value="F:phosphorelay sensor kinase activity"/>
    <property type="evidence" value="ECO:0007669"/>
    <property type="project" value="InterPro"/>
</dbReference>
<feature type="domain" description="7TM-DISM receptor extracellular" evidence="7">
    <location>
        <begin position="192"/>
        <end position="416"/>
    </location>
</feature>
<comment type="caution">
    <text evidence="10">The sequence shown here is derived from an EMBL/GenBank/DDBJ whole genome shotgun (WGS) entry which is preliminary data.</text>
</comment>
<dbReference type="InterPro" id="IPR011622">
    <property type="entry name" value="7TMR_DISM_rcpt_extracell_dom2"/>
</dbReference>
<keyword evidence="2" id="KW-0418">Kinase</keyword>
<proteinExistence type="predicted"/>
<organism evidence="10 11">
    <name type="scientific">Fibrisoma montanum</name>
    <dbReference type="NCBI Taxonomy" id="2305895"/>
    <lineage>
        <taxon>Bacteria</taxon>
        <taxon>Pseudomonadati</taxon>
        <taxon>Bacteroidota</taxon>
        <taxon>Cytophagia</taxon>
        <taxon>Cytophagales</taxon>
        <taxon>Spirosomataceae</taxon>
        <taxon>Fibrisoma</taxon>
    </lineage>
</organism>
<feature type="coiled-coil region" evidence="4">
    <location>
        <begin position="429"/>
        <end position="456"/>
    </location>
</feature>
<feature type="chain" id="PRO_5019007601" description="Histidine kinase" evidence="6">
    <location>
        <begin position="22"/>
        <end position="638"/>
    </location>
</feature>
<dbReference type="InterPro" id="IPR036890">
    <property type="entry name" value="HATPase_C_sf"/>
</dbReference>
<accession>A0A418LZE5</accession>
<evidence type="ECO:0000259" key="9">
    <source>
        <dbReference type="Pfam" id="PF07730"/>
    </source>
</evidence>
<dbReference type="Pfam" id="PF07695">
    <property type="entry name" value="7TMR-DISM_7TM"/>
    <property type="match status" value="1"/>
</dbReference>
<dbReference type="Pfam" id="PF07730">
    <property type="entry name" value="HisKA_3"/>
    <property type="match status" value="1"/>
</dbReference>
<evidence type="ECO:0000256" key="2">
    <source>
        <dbReference type="ARBA" id="ARBA00022777"/>
    </source>
</evidence>
<keyword evidence="11" id="KW-1185">Reference proteome</keyword>
<dbReference type="PANTHER" id="PTHR24421">
    <property type="entry name" value="NITRATE/NITRITE SENSOR PROTEIN NARX-RELATED"/>
    <property type="match status" value="1"/>
</dbReference>
<evidence type="ECO:0000259" key="8">
    <source>
        <dbReference type="Pfam" id="PF07696"/>
    </source>
</evidence>
<dbReference type="Pfam" id="PF07696">
    <property type="entry name" value="7TMR-DISMED2"/>
    <property type="match status" value="1"/>
</dbReference>
<feature type="transmembrane region" description="Helical" evidence="5">
    <location>
        <begin position="193"/>
        <end position="215"/>
    </location>
</feature>
<reference evidence="10 11" key="1">
    <citation type="submission" date="2018-08" db="EMBL/GenBank/DDBJ databases">
        <title>Fibrisoma montanum sp. nov., isolated from Danxia mountain soil.</title>
        <authorList>
            <person name="Huang Y."/>
        </authorList>
    </citation>
    <scope>NUCLEOTIDE SEQUENCE [LARGE SCALE GENOMIC DNA]</scope>
    <source>
        <strain evidence="10 11">HYT19</strain>
    </source>
</reference>
<keyword evidence="1" id="KW-0808">Transferase</keyword>
<name>A0A418LZE5_9BACT</name>
<gene>
    <name evidence="10" type="ORF">DYU11_27215</name>
</gene>
<dbReference type="InterPro" id="IPR011712">
    <property type="entry name" value="Sig_transdc_His_kin_sub3_dim/P"/>
</dbReference>
<sequence length="638" mass="73030">MKPCYCLCLLWLLAASVRAQANPPPMMLRSDGTSEVSMRGHLSRFVDSTGQLSIRQVIDRQQTGQFRPAVSLTDRQDFGYNTTATHWLYFELVAPTNIPKPVRLMLEIEYANLDELELLEVSHGTIRSLGLTGNHFVFSQRPYRNNNYVFPIQLRAGQTAGYYLRLRQPYAILSFFVRLWHRPAFLASDRSEYFLWGMFVGIICIVAVLNLVMLLALRDWIYFWYSLYLHFITMHLFSDAGLGFQYLWPTLPHLNDYLPVYLYVWAAMVAQLTFMQYFIRQNRHNSRIFRWVNGFKAFVTFALVAAITVQWLGVPGREQYLYRMVSLTTSCFVLVVTGLTILSLLEPGRRTGTREPMVRYYGYALAVQFMGYGLVATINFCQGQGWVLPFDVETYIVLGLTVLIDLVFFTYGLAYRYTHAQHRNQQLELNVLQSRQQAQQQVINSLEEERRRLAQDLHDDIGPLLATAKGYLSRLDRTSQATPLQQAQRLLDEAADELRTLAHQLMPRALERNDLVNAIAEVSRVLSRRGIPVEFVSAGEVKPLDGQRAQLVFSMATQLIRNAQRHQRVTDVTVQLLYHDNYLTLSVEDNGLPTPIADTDRANLRAKADLLKADLLIDSTDDGNSVMLSEVITNPVPA</sequence>
<dbReference type="GO" id="GO:0046983">
    <property type="term" value="F:protein dimerization activity"/>
    <property type="evidence" value="ECO:0007669"/>
    <property type="project" value="InterPro"/>
</dbReference>
<dbReference type="Gene3D" id="1.20.5.1930">
    <property type="match status" value="1"/>
</dbReference>
<dbReference type="GO" id="GO:0016020">
    <property type="term" value="C:membrane"/>
    <property type="evidence" value="ECO:0007669"/>
    <property type="project" value="InterPro"/>
</dbReference>
<feature type="domain" description="Signal transduction histidine kinase subgroup 3 dimerisation and phosphoacceptor" evidence="9">
    <location>
        <begin position="449"/>
        <end position="510"/>
    </location>
</feature>
<dbReference type="Proteomes" id="UP000283523">
    <property type="component" value="Unassembled WGS sequence"/>
</dbReference>
<dbReference type="EMBL" id="QXED01000010">
    <property type="protein sequence ID" value="RIV18663.1"/>
    <property type="molecule type" value="Genomic_DNA"/>
</dbReference>
<dbReference type="SUPFAM" id="SSF55874">
    <property type="entry name" value="ATPase domain of HSP90 chaperone/DNA topoisomerase II/histidine kinase"/>
    <property type="match status" value="1"/>
</dbReference>
<feature type="transmembrane region" description="Helical" evidence="5">
    <location>
        <begin position="291"/>
        <end position="314"/>
    </location>
</feature>
<evidence type="ECO:0000256" key="4">
    <source>
        <dbReference type="SAM" id="Coils"/>
    </source>
</evidence>
<feature type="transmembrane region" description="Helical" evidence="5">
    <location>
        <begin position="227"/>
        <end position="248"/>
    </location>
</feature>
<keyword evidence="4" id="KW-0175">Coiled coil</keyword>
<keyword evidence="6" id="KW-0732">Signal</keyword>
<keyword evidence="5" id="KW-0472">Membrane</keyword>
<dbReference type="Gene3D" id="3.30.565.10">
    <property type="entry name" value="Histidine kinase-like ATPase, C-terminal domain"/>
    <property type="match status" value="1"/>
</dbReference>
<dbReference type="Gene3D" id="2.60.40.2380">
    <property type="match status" value="1"/>
</dbReference>
<evidence type="ECO:0000256" key="1">
    <source>
        <dbReference type="ARBA" id="ARBA00022679"/>
    </source>
</evidence>
<dbReference type="RefSeq" id="WP_119670901.1">
    <property type="nucleotide sequence ID" value="NZ_QXED01000010.1"/>
</dbReference>
<evidence type="ECO:0008006" key="12">
    <source>
        <dbReference type="Google" id="ProtNLM"/>
    </source>
</evidence>
<keyword evidence="3" id="KW-0902">Two-component regulatory system</keyword>
<evidence type="ECO:0000256" key="6">
    <source>
        <dbReference type="SAM" id="SignalP"/>
    </source>
</evidence>
<evidence type="ECO:0000313" key="10">
    <source>
        <dbReference type="EMBL" id="RIV18663.1"/>
    </source>
</evidence>
<dbReference type="AlphaFoldDB" id="A0A418LZE5"/>
<feature type="signal peptide" evidence="6">
    <location>
        <begin position="1"/>
        <end position="21"/>
    </location>
</feature>
<feature type="transmembrane region" description="Helical" evidence="5">
    <location>
        <begin position="357"/>
        <end position="375"/>
    </location>
</feature>
<evidence type="ECO:0000259" key="7">
    <source>
        <dbReference type="Pfam" id="PF07695"/>
    </source>
</evidence>
<protein>
    <recommendedName>
        <fullName evidence="12">Histidine kinase</fullName>
    </recommendedName>
</protein>